<sequence>MPPFSTFGSCPKHLIAKQPQFPQPLLIRLVLQTLHQLCCPSLDTLQPLNVSLVVGGPKLSTVFEVRPHQCRVQGHDHFPSPAGHAIFDTSLDAIGFLSHLGTLLAQIQAAVNQHPQVLLCQAAFQPLFPKPVALHGVVVAQVQDLALSLVEPHTLALSASRAETSLVLHPGWGNPWYQYRLGDEGIENSPAEKDSGLLVDEKLDMSQQCALVAQKANHILGCINRSVASRSMEVILPLCSALVRSHLEYCIQLWSPQHRKDMDLLEQVQRRATKMIRGMEHISYEDRLRELGLFSLEKRRRQGDLIAAFQYLKGAYRKDGDRLFSRACCNRTRGNGFKLKEGRFRLNIRKKFFTMRVARHWNRLPREVVDAPSLETFKVSSGPHRDTGRRTGRNRRGVTGLCRDLNFSTWVAAELMGKEGSMGKVFAKHFNSLAVRKRMAVAVGRFLSEHQTSDFGGQCYPATYFTFV</sequence>
<dbReference type="PANTHER" id="PTHR33332">
    <property type="entry name" value="REVERSE TRANSCRIPTASE DOMAIN-CONTAINING PROTEIN"/>
    <property type="match status" value="1"/>
</dbReference>
<name>A0AAN7SA19_MYCAM</name>
<protein>
    <submittedName>
        <fullName evidence="1">Uncharacterized protein</fullName>
    </submittedName>
</protein>
<reference evidence="1 2" key="1">
    <citation type="journal article" date="2023" name="J. Hered.">
        <title>Chromosome-level genome of the wood stork (Mycteria americana) provides insight into avian chromosome evolution.</title>
        <authorList>
            <person name="Flamio R. Jr."/>
            <person name="Ramstad K.M."/>
        </authorList>
    </citation>
    <scope>NUCLEOTIDE SEQUENCE [LARGE SCALE GENOMIC DNA]</scope>
    <source>
        <strain evidence="1">JAX WOST 10</strain>
    </source>
</reference>
<organism evidence="1 2">
    <name type="scientific">Mycteria americana</name>
    <name type="common">Wood stork</name>
    <dbReference type="NCBI Taxonomy" id="33587"/>
    <lineage>
        <taxon>Eukaryota</taxon>
        <taxon>Metazoa</taxon>
        <taxon>Chordata</taxon>
        <taxon>Craniata</taxon>
        <taxon>Vertebrata</taxon>
        <taxon>Euteleostomi</taxon>
        <taxon>Archelosauria</taxon>
        <taxon>Archosauria</taxon>
        <taxon>Dinosauria</taxon>
        <taxon>Saurischia</taxon>
        <taxon>Theropoda</taxon>
        <taxon>Coelurosauria</taxon>
        <taxon>Aves</taxon>
        <taxon>Neognathae</taxon>
        <taxon>Neoaves</taxon>
        <taxon>Aequornithes</taxon>
        <taxon>Ciconiiformes</taxon>
        <taxon>Ciconiidae</taxon>
        <taxon>Mycteria</taxon>
    </lineage>
</organism>
<comment type="caution">
    <text evidence="1">The sequence shown here is derived from an EMBL/GenBank/DDBJ whole genome shotgun (WGS) entry which is preliminary data.</text>
</comment>
<accession>A0AAN7SA19</accession>
<evidence type="ECO:0000313" key="1">
    <source>
        <dbReference type="EMBL" id="KAK4832670.1"/>
    </source>
</evidence>
<proteinExistence type="predicted"/>
<dbReference type="EMBL" id="JAUNZN010000001">
    <property type="protein sequence ID" value="KAK4832670.1"/>
    <property type="molecule type" value="Genomic_DNA"/>
</dbReference>
<dbReference type="AlphaFoldDB" id="A0AAN7SA19"/>
<evidence type="ECO:0000313" key="2">
    <source>
        <dbReference type="Proteomes" id="UP001333110"/>
    </source>
</evidence>
<gene>
    <name evidence="1" type="ORF">QYF61_024966</name>
</gene>
<keyword evidence="2" id="KW-1185">Reference proteome</keyword>
<dbReference type="Proteomes" id="UP001333110">
    <property type="component" value="Unassembled WGS sequence"/>
</dbReference>